<evidence type="ECO:0000313" key="11">
    <source>
        <dbReference type="Proteomes" id="UP000638648"/>
    </source>
</evidence>
<evidence type="ECO:0000256" key="1">
    <source>
        <dbReference type="ARBA" id="ARBA00004651"/>
    </source>
</evidence>
<comment type="subcellular location">
    <subcellularLocation>
        <location evidence="1">Cell membrane</location>
        <topology evidence="1">Multi-pass membrane protein</topology>
    </subcellularLocation>
</comment>
<dbReference type="InterPro" id="IPR050171">
    <property type="entry name" value="MFS_Transporters"/>
</dbReference>
<name>A0A927NCQ9_9ACTN</name>
<dbReference type="InterPro" id="IPR020846">
    <property type="entry name" value="MFS_dom"/>
</dbReference>
<keyword evidence="4" id="KW-1003">Cell membrane</keyword>
<keyword evidence="5 8" id="KW-0812">Transmembrane</keyword>
<feature type="transmembrane region" description="Helical" evidence="8">
    <location>
        <begin position="189"/>
        <end position="209"/>
    </location>
</feature>
<evidence type="ECO:0000256" key="2">
    <source>
        <dbReference type="ARBA" id="ARBA00007520"/>
    </source>
</evidence>
<feature type="transmembrane region" description="Helical" evidence="8">
    <location>
        <begin position="305"/>
        <end position="336"/>
    </location>
</feature>
<dbReference type="Gene3D" id="1.20.1250.20">
    <property type="entry name" value="MFS general substrate transporter like domains"/>
    <property type="match status" value="2"/>
</dbReference>
<feature type="transmembrane region" description="Helical" evidence="8">
    <location>
        <begin position="161"/>
        <end position="183"/>
    </location>
</feature>
<dbReference type="AlphaFoldDB" id="A0A927NCQ9"/>
<dbReference type="PRINTS" id="PR01035">
    <property type="entry name" value="TCRTETA"/>
</dbReference>
<gene>
    <name evidence="10" type="ORF">HEB94_009970</name>
</gene>
<evidence type="ECO:0000256" key="8">
    <source>
        <dbReference type="SAM" id="Phobius"/>
    </source>
</evidence>
<feature type="transmembrane region" description="Helical" evidence="8">
    <location>
        <begin position="371"/>
        <end position="395"/>
    </location>
</feature>
<dbReference type="RefSeq" id="WP_192756042.1">
    <property type="nucleotide sequence ID" value="NZ_BAABJL010000070.1"/>
</dbReference>
<feature type="transmembrane region" description="Helical" evidence="8">
    <location>
        <begin position="125"/>
        <end position="149"/>
    </location>
</feature>
<feature type="transmembrane region" description="Helical" evidence="8">
    <location>
        <begin position="407"/>
        <end position="428"/>
    </location>
</feature>
<dbReference type="PANTHER" id="PTHR23517">
    <property type="entry name" value="RESISTANCE PROTEIN MDTM, PUTATIVE-RELATED-RELATED"/>
    <property type="match status" value="1"/>
</dbReference>
<evidence type="ECO:0000313" key="10">
    <source>
        <dbReference type="EMBL" id="MBE1613122.1"/>
    </source>
</evidence>
<evidence type="ECO:0000256" key="5">
    <source>
        <dbReference type="ARBA" id="ARBA00022692"/>
    </source>
</evidence>
<dbReference type="InterPro" id="IPR005829">
    <property type="entry name" value="Sugar_transporter_CS"/>
</dbReference>
<keyword evidence="6 8" id="KW-1133">Transmembrane helix</keyword>
<dbReference type="SUPFAM" id="SSF103473">
    <property type="entry name" value="MFS general substrate transporter"/>
    <property type="match status" value="1"/>
</dbReference>
<evidence type="ECO:0000256" key="7">
    <source>
        <dbReference type="ARBA" id="ARBA00023136"/>
    </source>
</evidence>
<reference evidence="10" key="1">
    <citation type="submission" date="2020-10" db="EMBL/GenBank/DDBJ databases">
        <title>Sequencing the genomes of 1000 actinobacteria strains.</title>
        <authorList>
            <person name="Klenk H.-P."/>
        </authorList>
    </citation>
    <scope>NUCLEOTIDE SEQUENCE</scope>
    <source>
        <strain evidence="10">DSM 45354</strain>
    </source>
</reference>
<dbReference type="InterPro" id="IPR036259">
    <property type="entry name" value="MFS_trans_sf"/>
</dbReference>
<feature type="transmembrane region" description="Helical" evidence="8">
    <location>
        <begin position="100"/>
        <end position="119"/>
    </location>
</feature>
<evidence type="ECO:0000256" key="4">
    <source>
        <dbReference type="ARBA" id="ARBA00022475"/>
    </source>
</evidence>
<dbReference type="PANTHER" id="PTHR23517:SF3">
    <property type="entry name" value="INTEGRAL MEMBRANE TRANSPORT PROTEIN"/>
    <property type="match status" value="1"/>
</dbReference>
<dbReference type="PROSITE" id="PS00216">
    <property type="entry name" value="SUGAR_TRANSPORT_1"/>
    <property type="match status" value="1"/>
</dbReference>
<accession>A0A927NCQ9</accession>
<proteinExistence type="inferred from homology"/>
<evidence type="ECO:0000259" key="9">
    <source>
        <dbReference type="PROSITE" id="PS50850"/>
    </source>
</evidence>
<evidence type="ECO:0000256" key="6">
    <source>
        <dbReference type="ARBA" id="ARBA00022989"/>
    </source>
</evidence>
<protein>
    <submittedName>
        <fullName evidence="10">MFS family permease</fullName>
    </submittedName>
</protein>
<keyword evidence="11" id="KW-1185">Reference proteome</keyword>
<dbReference type="EMBL" id="JADBEM010000001">
    <property type="protein sequence ID" value="MBE1613122.1"/>
    <property type="molecule type" value="Genomic_DNA"/>
</dbReference>
<keyword evidence="7 8" id="KW-0472">Membrane</keyword>
<dbReference type="Proteomes" id="UP000638648">
    <property type="component" value="Unassembled WGS sequence"/>
</dbReference>
<dbReference type="InterPro" id="IPR011701">
    <property type="entry name" value="MFS"/>
</dbReference>
<dbReference type="PROSITE" id="PS50850">
    <property type="entry name" value="MFS"/>
    <property type="match status" value="1"/>
</dbReference>
<dbReference type="GO" id="GO:0022857">
    <property type="term" value="F:transmembrane transporter activity"/>
    <property type="evidence" value="ECO:0007669"/>
    <property type="project" value="InterPro"/>
</dbReference>
<feature type="transmembrane region" description="Helical" evidence="8">
    <location>
        <begin position="434"/>
        <end position="456"/>
    </location>
</feature>
<feature type="transmembrane region" description="Helical" evidence="8">
    <location>
        <begin position="24"/>
        <end position="49"/>
    </location>
</feature>
<dbReference type="CDD" id="cd17325">
    <property type="entry name" value="MFS_MdtG_SLC18_like"/>
    <property type="match status" value="1"/>
</dbReference>
<feature type="transmembrane region" description="Helical" evidence="8">
    <location>
        <begin position="275"/>
        <end position="293"/>
    </location>
</feature>
<dbReference type="Pfam" id="PF07690">
    <property type="entry name" value="MFS_1"/>
    <property type="match status" value="1"/>
</dbReference>
<dbReference type="InterPro" id="IPR024989">
    <property type="entry name" value="MFS_assoc_dom"/>
</dbReference>
<dbReference type="Pfam" id="PF12832">
    <property type="entry name" value="MFS_1_like"/>
    <property type="match status" value="1"/>
</dbReference>
<comment type="caution">
    <text evidence="10">The sequence shown here is derived from an EMBL/GenBank/DDBJ whole genome shotgun (WGS) entry which is preliminary data.</text>
</comment>
<comment type="similarity">
    <text evidence="2">Belongs to the major facilitator superfamily. TCR/Tet family.</text>
</comment>
<dbReference type="GO" id="GO:0005886">
    <property type="term" value="C:plasma membrane"/>
    <property type="evidence" value="ECO:0007669"/>
    <property type="project" value="UniProtKB-SubCell"/>
</dbReference>
<keyword evidence="3" id="KW-0813">Transport</keyword>
<feature type="transmembrane region" description="Helical" evidence="8">
    <location>
        <begin position="69"/>
        <end position="88"/>
    </location>
</feature>
<dbReference type="InterPro" id="IPR001958">
    <property type="entry name" value="Tet-R_TetA/multi-R_MdtG-like"/>
</dbReference>
<feature type="domain" description="Major facilitator superfamily (MFS) profile" evidence="9">
    <location>
        <begin position="34"/>
        <end position="460"/>
    </location>
</feature>
<organism evidence="10 11">
    <name type="scientific">Actinopolymorpha pittospori</name>
    <dbReference type="NCBI Taxonomy" id="648752"/>
    <lineage>
        <taxon>Bacteria</taxon>
        <taxon>Bacillati</taxon>
        <taxon>Actinomycetota</taxon>
        <taxon>Actinomycetes</taxon>
        <taxon>Propionibacteriales</taxon>
        <taxon>Actinopolymorphaceae</taxon>
        <taxon>Actinopolymorpha</taxon>
    </lineage>
</organism>
<evidence type="ECO:0000256" key="3">
    <source>
        <dbReference type="ARBA" id="ARBA00022448"/>
    </source>
</evidence>
<sequence length="478" mass="48869">MATLKSDGRRGLLRRGQAGLRRLLIARVGNVDPVLVIVCMAIASTQTAWSVVVPVLPLYATEFGANATQLGLLIALFGIGRLVVNIPAGMLSERLDPRKMLLVSVACVVVLQAVTAFAPSLTVLLVLRFVAGLAGGMAITSGMTLVVHLTSSADRGRAMSLLQGCQLIGGAFGPALGGLVASLWGYRAPFLACGLLATLVLVFGARILLRAPATVEGAAVGSDALSREPATVEPAAVEPAAVQSGAVQSGAVQPEPAQPGSAQPAAPERSLLRRLLGDGSFLAICAVGFSVFLNRFAGTQSLVPIIAYTVVGLSVGQLGGLMGAVTFTNLILVTIVGRLSDRIGRKRVIVPGLLVVAVSQPVYALTSSPMAFVLVTLLTGIALGFSGPTPAAYMADVAPADGRGTAVGIYRTFGDLAAVIGPIGLGWLVDHTGYQAAVLTLAGVMLAATVIFATVARETVGPRAAHPHATRPEVARSS</sequence>
<feature type="transmembrane region" description="Helical" evidence="8">
    <location>
        <begin position="348"/>
        <end position="365"/>
    </location>
</feature>